<dbReference type="GO" id="GO:0046872">
    <property type="term" value="F:metal ion binding"/>
    <property type="evidence" value="ECO:0007669"/>
    <property type="project" value="UniProtKB-KW"/>
</dbReference>
<dbReference type="InterPro" id="IPR004843">
    <property type="entry name" value="Calcineurin-like_PHP"/>
</dbReference>
<dbReference type="PANTHER" id="PTHR11668">
    <property type="entry name" value="SERINE/THREONINE PROTEIN PHOSPHATASE"/>
    <property type="match status" value="1"/>
</dbReference>
<evidence type="ECO:0000256" key="7">
    <source>
        <dbReference type="ARBA" id="ARBA00048336"/>
    </source>
</evidence>
<keyword evidence="11" id="KW-1185">Reference proteome</keyword>
<reference evidence="10" key="2">
    <citation type="journal article" date="2007" name="Science">
        <title>Draft genome sequence of the sexually transmitted pathogen Trichomonas vaginalis.</title>
        <authorList>
            <person name="Carlton J.M."/>
            <person name="Hirt R.P."/>
            <person name="Silva J.C."/>
            <person name="Delcher A.L."/>
            <person name="Schatz M."/>
            <person name="Zhao Q."/>
            <person name="Wortman J.R."/>
            <person name="Bidwell S.L."/>
            <person name="Alsmark U.C.M."/>
            <person name="Besteiro S."/>
            <person name="Sicheritz-Ponten T."/>
            <person name="Noel C.J."/>
            <person name="Dacks J.B."/>
            <person name="Foster P.G."/>
            <person name="Simillion C."/>
            <person name="Van de Peer Y."/>
            <person name="Miranda-Saavedra D."/>
            <person name="Barton G.J."/>
            <person name="Westrop G.D."/>
            <person name="Mueller S."/>
            <person name="Dessi D."/>
            <person name="Fiori P.L."/>
            <person name="Ren Q."/>
            <person name="Paulsen I."/>
            <person name="Zhang H."/>
            <person name="Bastida-Corcuera F.D."/>
            <person name="Simoes-Barbosa A."/>
            <person name="Brown M.T."/>
            <person name="Hayes R.D."/>
            <person name="Mukherjee M."/>
            <person name="Okumura C.Y."/>
            <person name="Schneider R."/>
            <person name="Smith A.J."/>
            <person name="Vanacova S."/>
            <person name="Villalvazo M."/>
            <person name="Haas B.J."/>
            <person name="Pertea M."/>
            <person name="Feldblyum T.V."/>
            <person name="Utterback T.R."/>
            <person name="Shu C.L."/>
            <person name="Osoegawa K."/>
            <person name="de Jong P.J."/>
            <person name="Hrdy I."/>
            <person name="Horvathova L."/>
            <person name="Zubacova Z."/>
            <person name="Dolezal P."/>
            <person name="Malik S.B."/>
            <person name="Logsdon J.M. Jr."/>
            <person name="Henze K."/>
            <person name="Gupta A."/>
            <person name="Wang C.C."/>
            <person name="Dunne R.L."/>
            <person name="Upcroft J.A."/>
            <person name="Upcroft P."/>
            <person name="White O."/>
            <person name="Salzberg S.L."/>
            <person name="Tang P."/>
            <person name="Chiu C.-H."/>
            <person name="Lee Y.-S."/>
            <person name="Embley T.M."/>
            <person name="Coombs G.H."/>
            <person name="Mottram J.C."/>
            <person name="Tachezy J."/>
            <person name="Fraser-Liggett C.M."/>
            <person name="Johnson P.J."/>
        </authorList>
    </citation>
    <scope>NUCLEOTIDE SEQUENCE [LARGE SCALE GENOMIC DNA]</scope>
    <source>
        <strain evidence="10">G3</strain>
    </source>
</reference>
<evidence type="ECO:0000259" key="9">
    <source>
        <dbReference type="PROSITE" id="PS00125"/>
    </source>
</evidence>
<dbReference type="eggNOG" id="KOG0374">
    <property type="taxonomic scope" value="Eukaryota"/>
</dbReference>
<keyword evidence="3 8" id="KW-0378">Hydrolase</keyword>
<protein>
    <recommendedName>
        <fullName evidence="8">Serine/threonine-protein phosphatase</fullName>
        <ecNumber evidence="8">3.1.3.16</ecNumber>
    </recommendedName>
</protein>
<dbReference type="VEuPathDB" id="TrichDB:TVAGG3_0220250"/>
<name>A2G263_TRIV3</name>
<dbReference type="CDD" id="cd00144">
    <property type="entry name" value="MPP_PPP_family"/>
    <property type="match status" value="1"/>
</dbReference>
<reference evidence="10" key="1">
    <citation type="submission" date="2006-10" db="EMBL/GenBank/DDBJ databases">
        <authorList>
            <person name="Amadeo P."/>
            <person name="Zhao Q."/>
            <person name="Wortman J."/>
            <person name="Fraser-Liggett C."/>
            <person name="Carlton J."/>
        </authorList>
    </citation>
    <scope>NUCLEOTIDE SEQUENCE</scope>
    <source>
        <strain evidence="10">G3</strain>
    </source>
</reference>
<evidence type="ECO:0000256" key="4">
    <source>
        <dbReference type="ARBA" id="ARBA00022912"/>
    </source>
</evidence>
<evidence type="ECO:0000256" key="5">
    <source>
        <dbReference type="ARBA" id="ARBA00023211"/>
    </source>
</evidence>
<keyword evidence="5" id="KW-0464">Manganese</keyword>
<keyword evidence="4" id="KW-0904">Protein phosphatase</keyword>
<dbReference type="PRINTS" id="PR00114">
    <property type="entry name" value="STPHPHTASE"/>
</dbReference>
<sequence>MRDDQINDIISSILVDRMKDDKHTADRIGETVIMDVILSVTEVFQREDFMLSIKGNFVVIGDIHGNIGDLIRIFESEGYPPKTSYILLGDYVDRGNYSLEVILLLYLLKLKFPQNIYLLRGNHESSSVTKIYGFRDDCVYRLNNSIYRRFIKSFGKMPILALVNDEFLCVHGGISPKILNISEFNDYLKQTKVTGEIADLLWSDPSQNIKGFCLSERKLGHKFGYQALSRFLAHNNLKMLIRGHSYCETGYKYDFGVDGGCLTVFSSCNYAGKSNNAAIALINQFEVTVKAFESVKECNCSARRVCLPDWIIESSQNTPEHRSDYEEVDEQLLPFNITYSLIE</sequence>
<dbReference type="Proteomes" id="UP000001542">
    <property type="component" value="Unassembled WGS sequence"/>
</dbReference>
<dbReference type="GO" id="GO:0004722">
    <property type="term" value="F:protein serine/threonine phosphatase activity"/>
    <property type="evidence" value="ECO:0000318"/>
    <property type="project" value="GO_Central"/>
</dbReference>
<dbReference type="SMR" id="A2G263"/>
<dbReference type="STRING" id="5722.A2G263"/>
<evidence type="ECO:0000313" key="11">
    <source>
        <dbReference type="Proteomes" id="UP000001542"/>
    </source>
</evidence>
<dbReference type="Gene3D" id="3.60.21.10">
    <property type="match status" value="1"/>
</dbReference>
<comment type="cofactor">
    <cofactor evidence="1">
        <name>Mn(2+)</name>
        <dbReference type="ChEBI" id="CHEBI:29035"/>
    </cofactor>
</comment>
<evidence type="ECO:0000313" key="10">
    <source>
        <dbReference type="EMBL" id="EAX88757.1"/>
    </source>
</evidence>
<dbReference type="PROSITE" id="PS00125">
    <property type="entry name" value="SER_THR_PHOSPHATASE"/>
    <property type="match status" value="1"/>
</dbReference>
<dbReference type="Pfam" id="PF00149">
    <property type="entry name" value="Metallophos"/>
    <property type="match status" value="1"/>
</dbReference>
<evidence type="ECO:0000256" key="2">
    <source>
        <dbReference type="ARBA" id="ARBA00022723"/>
    </source>
</evidence>
<feature type="domain" description="Serine/threonine specific protein phosphatases" evidence="9">
    <location>
        <begin position="119"/>
        <end position="124"/>
    </location>
</feature>
<dbReference type="VEuPathDB" id="TrichDB:TVAG_028290"/>
<dbReference type="FunFam" id="3.60.21.10:FF:000195">
    <property type="entry name" value="Serine/threonine-protein phosphatase"/>
    <property type="match status" value="1"/>
</dbReference>
<proteinExistence type="inferred from homology"/>
<comment type="catalytic activity">
    <reaction evidence="6">
        <text>O-phospho-L-seryl-[protein] + H2O = L-seryl-[protein] + phosphate</text>
        <dbReference type="Rhea" id="RHEA:20629"/>
        <dbReference type="Rhea" id="RHEA-COMP:9863"/>
        <dbReference type="Rhea" id="RHEA-COMP:11604"/>
        <dbReference type="ChEBI" id="CHEBI:15377"/>
        <dbReference type="ChEBI" id="CHEBI:29999"/>
        <dbReference type="ChEBI" id="CHEBI:43474"/>
        <dbReference type="ChEBI" id="CHEBI:83421"/>
        <dbReference type="EC" id="3.1.3.16"/>
    </reaction>
</comment>
<dbReference type="InterPro" id="IPR006186">
    <property type="entry name" value="Ser/Thr-sp_prot-phosphatase"/>
</dbReference>
<evidence type="ECO:0000256" key="8">
    <source>
        <dbReference type="RuleBase" id="RU004273"/>
    </source>
</evidence>
<dbReference type="SMART" id="SM00156">
    <property type="entry name" value="PP2Ac"/>
    <property type="match status" value="1"/>
</dbReference>
<comment type="similarity">
    <text evidence="8">Belongs to the PPP phosphatase family.</text>
</comment>
<keyword evidence="2" id="KW-0479">Metal-binding</keyword>
<dbReference type="AlphaFoldDB" id="A2G263"/>
<dbReference type="InterPro" id="IPR050341">
    <property type="entry name" value="PP1_catalytic_subunit"/>
</dbReference>
<accession>A2G263</accession>
<evidence type="ECO:0000256" key="1">
    <source>
        <dbReference type="ARBA" id="ARBA00001936"/>
    </source>
</evidence>
<dbReference type="OrthoDB" id="10263828at2759"/>
<dbReference type="EC" id="3.1.3.16" evidence="8"/>
<gene>
    <name evidence="10" type="ORF">TVAG_028290</name>
</gene>
<comment type="catalytic activity">
    <reaction evidence="7 8">
        <text>O-phospho-L-threonyl-[protein] + H2O = L-threonyl-[protein] + phosphate</text>
        <dbReference type="Rhea" id="RHEA:47004"/>
        <dbReference type="Rhea" id="RHEA-COMP:11060"/>
        <dbReference type="Rhea" id="RHEA-COMP:11605"/>
        <dbReference type="ChEBI" id="CHEBI:15377"/>
        <dbReference type="ChEBI" id="CHEBI:30013"/>
        <dbReference type="ChEBI" id="CHEBI:43474"/>
        <dbReference type="ChEBI" id="CHEBI:61977"/>
        <dbReference type="EC" id="3.1.3.16"/>
    </reaction>
</comment>
<dbReference type="EMBL" id="DS114269">
    <property type="protein sequence ID" value="EAX88757.1"/>
    <property type="molecule type" value="Genomic_DNA"/>
</dbReference>
<dbReference type="GO" id="GO:0005737">
    <property type="term" value="C:cytoplasm"/>
    <property type="evidence" value="ECO:0000318"/>
    <property type="project" value="GO_Central"/>
</dbReference>
<dbReference type="GO" id="GO:0005634">
    <property type="term" value="C:nucleus"/>
    <property type="evidence" value="ECO:0000318"/>
    <property type="project" value="GO_Central"/>
</dbReference>
<dbReference type="PANTHER" id="PTHR11668:SF300">
    <property type="entry name" value="SERINE_THREONINE-PROTEIN PHOSPHATASE"/>
    <property type="match status" value="1"/>
</dbReference>
<evidence type="ECO:0000256" key="3">
    <source>
        <dbReference type="ARBA" id="ARBA00022801"/>
    </source>
</evidence>
<dbReference type="SUPFAM" id="SSF56300">
    <property type="entry name" value="Metallo-dependent phosphatases"/>
    <property type="match status" value="1"/>
</dbReference>
<evidence type="ECO:0000256" key="6">
    <source>
        <dbReference type="ARBA" id="ARBA00047761"/>
    </source>
</evidence>
<dbReference type="InParanoid" id="A2G263"/>
<organism evidence="10 11">
    <name type="scientific">Trichomonas vaginalis (strain ATCC PRA-98 / G3)</name>
    <dbReference type="NCBI Taxonomy" id="412133"/>
    <lineage>
        <taxon>Eukaryota</taxon>
        <taxon>Metamonada</taxon>
        <taxon>Parabasalia</taxon>
        <taxon>Trichomonadida</taxon>
        <taxon>Trichomonadidae</taxon>
        <taxon>Trichomonas</taxon>
    </lineage>
</organism>
<dbReference type="InterPro" id="IPR029052">
    <property type="entry name" value="Metallo-depent_PP-like"/>
</dbReference>